<comment type="caution">
    <text evidence="2">The sequence shown here is derived from an EMBL/GenBank/DDBJ whole genome shotgun (WGS) entry which is preliminary data.</text>
</comment>
<dbReference type="AlphaFoldDB" id="A0A016UR63"/>
<evidence type="ECO:0000313" key="2">
    <source>
        <dbReference type="EMBL" id="EYC17327.1"/>
    </source>
</evidence>
<dbReference type="Proteomes" id="UP000024635">
    <property type="component" value="Unassembled WGS sequence"/>
</dbReference>
<feature type="chain" id="PRO_5001489644" evidence="1">
    <location>
        <begin position="21"/>
        <end position="77"/>
    </location>
</feature>
<gene>
    <name evidence="2" type="primary">Acey_s0031.g2404</name>
    <name evidence="2" type="ORF">Y032_0031g2404</name>
</gene>
<evidence type="ECO:0000313" key="3">
    <source>
        <dbReference type="Proteomes" id="UP000024635"/>
    </source>
</evidence>
<evidence type="ECO:0000256" key="1">
    <source>
        <dbReference type="SAM" id="SignalP"/>
    </source>
</evidence>
<keyword evidence="3" id="KW-1185">Reference proteome</keyword>
<protein>
    <submittedName>
        <fullName evidence="2">Uncharacterized protein</fullName>
    </submittedName>
</protein>
<keyword evidence="1" id="KW-0732">Signal</keyword>
<reference evidence="3" key="1">
    <citation type="journal article" date="2015" name="Nat. Genet.">
        <title>The genome and transcriptome of the zoonotic hookworm Ancylostoma ceylanicum identify infection-specific gene families.</title>
        <authorList>
            <person name="Schwarz E.M."/>
            <person name="Hu Y."/>
            <person name="Antoshechkin I."/>
            <person name="Miller M.M."/>
            <person name="Sternberg P.W."/>
            <person name="Aroian R.V."/>
        </authorList>
    </citation>
    <scope>NUCLEOTIDE SEQUENCE</scope>
    <source>
        <strain evidence="3">HY135</strain>
    </source>
</reference>
<name>A0A016UR63_9BILA</name>
<accession>A0A016UR63</accession>
<feature type="signal peptide" evidence="1">
    <location>
        <begin position="1"/>
        <end position="20"/>
    </location>
</feature>
<sequence length="77" mass="8689">MARNISLNLSILVMFDYVCSAPFRLVDEILNQGWHHVLTEVTDILPDASGNPPMYNLPQTPPILRCSSTLLYDTLDK</sequence>
<proteinExistence type="predicted"/>
<organism evidence="2 3">
    <name type="scientific">Ancylostoma ceylanicum</name>
    <dbReference type="NCBI Taxonomy" id="53326"/>
    <lineage>
        <taxon>Eukaryota</taxon>
        <taxon>Metazoa</taxon>
        <taxon>Ecdysozoa</taxon>
        <taxon>Nematoda</taxon>
        <taxon>Chromadorea</taxon>
        <taxon>Rhabditida</taxon>
        <taxon>Rhabditina</taxon>
        <taxon>Rhabditomorpha</taxon>
        <taxon>Strongyloidea</taxon>
        <taxon>Ancylostomatidae</taxon>
        <taxon>Ancylostomatinae</taxon>
        <taxon>Ancylostoma</taxon>
    </lineage>
</organism>
<dbReference type="EMBL" id="JARK01001367">
    <property type="protein sequence ID" value="EYC17327.1"/>
    <property type="molecule type" value="Genomic_DNA"/>
</dbReference>